<dbReference type="SUPFAM" id="SSF54427">
    <property type="entry name" value="NTF2-like"/>
    <property type="match status" value="1"/>
</dbReference>
<dbReference type="Pfam" id="PF12680">
    <property type="entry name" value="SnoaL_2"/>
    <property type="match status" value="1"/>
</dbReference>
<accession>A0A074N423</accession>
<evidence type="ECO:0000313" key="3">
    <source>
        <dbReference type="Proteomes" id="UP000027866"/>
    </source>
</evidence>
<sequence length="134" mass="14393">MTSSSRELVEGIYAAFAAGDMDRFGAALAPDVVWNEAENYPYADRNPYRGFQQIVEGVFARTAEDFDGFAVAMNDIVDGGDRVVAMGRYTGTSKATGKPLDVQAAHVWTVEGGKVVRFQQYVDTLGAARAMGAA</sequence>
<reference evidence="2 3" key="1">
    <citation type="submission" date="2014-04" db="EMBL/GenBank/DDBJ databases">
        <title>A comprehensive comparison of genomes of Erythrobacter spp. Strains.</title>
        <authorList>
            <person name="Zheng Q."/>
        </authorList>
    </citation>
    <scope>NUCLEOTIDE SEQUENCE [LARGE SCALE GENOMIC DNA]</scope>
    <source>
        <strain evidence="2 3">DSM 8509</strain>
    </source>
</reference>
<dbReference type="OrthoDB" id="8451859at2"/>
<dbReference type="PANTHER" id="PTHR41252:SF1">
    <property type="entry name" value="BLR2505 PROTEIN"/>
    <property type="match status" value="1"/>
</dbReference>
<evidence type="ECO:0000313" key="2">
    <source>
        <dbReference type="EMBL" id="KEO98948.1"/>
    </source>
</evidence>
<organism evidence="2 3">
    <name type="scientific">Erythrobacter litoralis</name>
    <dbReference type="NCBI Taxonomy" id="39960"/>
    <lineage>
        <taxon>Bacteria</taxon>
        <taxon>Pseudomonadati</taxon>
        <taxon>Pseudomonadota</taxon>
        <taxon>Alphaproteobacteria</taxon>
        <taxon>Sphingomonadales</taxon>
        <taxon>Erythrobacteraceae</taxon>
        <taxon>Erythrobacter/Porphyrobacter group</taxon>
        <taxon>Erythrobacter</taxon>
    </lineage>
</organism>
<protein>
    <recommendedName>
        <fullName evidence="1">SnoaL-like domain-containing protein</fullName>
    </recommendedName>
</protein>
<dbReference type="RefSeq" id="WP_034901440.1">
    <property type="nucleotide sequence ID" value="NZ_CP017057.1"/>
</dbReference>
<keyword evidence="3" id="KW-1185">Reference proteome</keyword>
<dbReference type="Gene3D" id="3.10.450.50">
    <property type="match status" value="1"/>
</dbReference>
<name>A0A074N423_9SPHN</name>
<dbReference type="EMBL" id="JMIX01000003">
    <property type="protein sequence ID" value="KEO98948.1"/>
    <property type="molecule type" value="Genomic_DNA"/>
</dbReference>
<dbReference type="InterPro" id="IPR037401">
    <property type="entry name" value="SnoaL-like"/>
</dbReference>
<feature type="domain" description="SnoaL-like" evidence="1">
    <location>
        <begin position="9"/>
        <end position="117"/>
    </location>
</feature>
<dbReference type="AlphaFoldDB" id="A0A074N423"/>
<dbReference type="InterPro" id="IPR032710">
    <property type="entry name" value="NTF2-like_dom_sf"/>
</dbReference>
<dbReference type="Proteomes" id="UP000027866">
    <property type="component" value="Unassembled WGS sequence"/>
</dbReference>
<gene>
    <name evidence="2" type="ORF">EH32_07535</name>
</gene>
<comment type="caution">
    <text evidence="2">The sequence shown here is derived from an EMBL/GenBank/DDBJ whole genome shotgun (WGS) entry which is preliminary data.</text>
</comment>
<evidence type="ECO:0000259" key="1">
    <source>
        <dbReference type="Pfam" id="PF12680"/>
    </source>
</evidence>
<proteinExistence type="predicted"/>
<dbReference type="KEGG" id="elq:Ga0102493_112557"/>
<dbReference type="PATRIC" id="fig|39960.10.peg.1653"/>
<dbReference type="PANTHER" id="PTHR41252">
    <property type="entry name" value="BLR2505 PROTEIN"/>
    <property type="match status" value="1"/>
</dbReference>